<keyword evidence="1" id="KW-0067">ATP-binding</keyword>
<dbReference type="Proteomes" id="UP000033710">
    <property type="component" value="Unassembled WGS sequence"/>
</dbReference>
<dbReference type="PROSITE" id="PS50011">
    <property type="entry name" value="PROTEIN_KINASE_DOM"/>
    <property type="match status" value="1"/>
</dbReference>
<evidence type="ECO:0000313" key="3">
    <source>
        <dbReference type="EMBL" id="KJR87546.1"/>
    </source>
</evidence>
<protein>
    <submittedName>
        <fullName evidence="3">Protein kinase</fullName>
    </submittedName>
</protein>
<dbReference type="VEuPathDB" id="FungiDB:SPSK_01785"/>
<evidence type="ECO:0000256" key="1">
    <source>
        <dbReference type="PROSITE-ProRule" id="PRU10141"/>
    </source>
</evidence>
<proteinExistence type="predicted"/>
<keyword evidence="3" id="KW-0808">Transferase</keyword>
<dbReference type="RefSeq" id="XP_016590222.1">
    <property type="nucleotide sequence ID" value="XM_016728688.1"/>
</dbReference>
<dbReference type="InterPro" id="IPR000719">
    <property type="entry name" value="Prot_kinase_dom"/>
</dbReference>
<keyword evidence="1" id="KW-0547">Nucleotide-binding</keyword>
<organism evidence="3 4">
    <name type="scientific">Sporothrix schenckii 1099-18</name>
    <dbReference type="NCBI Taxonomy" id="1397361"/>
    <lineage>
        <taxon>Eukaryota</taxon>
        <taxon>Fungi</taxon>
        <taxon>Dikarya</taxon>
        <taxon>Ascomycota</taxon>
        <taxon>Pezizomycotina</taxon>
        <taxon>Sordariomycetes</taxon>
        <taxon>Sordariomycetidae</taxon>
        <taxon>Ophiostomatales</taxon>
        <taxon>Ophiostomataceae</taxon>
        <taxon>Sporothrix</taxon>
    </lineage>
</organism>
<reference evidence="3 4" key="2">
    <citation type="journal article" date="2015" name="Eukaryot. Cell">
        <title>Asexual propagation of a virulent clone complex in a human and feline outbreak of sporotrichosis.</title>
        <authorList>
            <person name="Teixeira Mde M."/>
            <person name="Rodrigues A.M."/>
            <person name="Tsui C.K."/>
            <person name="de Almeida L.G."/>
            <person name="Van Diepeningen A.D."/>
            <person name="van den Ende B.G."/>
            <person name="Fernandes G.F."/>
            <person name="Kano R."/>
            <person name="Hamelin R.C."/>
            <person name="Lopes-Bezerra L.M."/>
            <person name="Vasconcelos A.T."/>
            <person name="de Hoog S."/>
            <person name="de Camargo Z.P."/>
            <person name="Felipe M.S."/>
        </authorList>
    </citation>
    <scope>NUCLEOTIDE SEQUENCE [LARGE SCALE GENOMIC DNA]</scope>
    <source>
        <strain evidence="3 4">1099-18</strain>
    </source>
</reference>
<sequence length="389" mass="43209">MPSESNSAANGGKMPAIRNAANEIVITSDSEAGQLLVGTCALCVSLSSDPIQVKKMLGAGNSGTVILLPGGTRVQKIVSFWRGDDFVIKEQCKSLRNEIAAYKHLPQDHHRFAKFLGSSDNGKDRVTIDLEYLPNNTLHEYLRGYTVREFLDTKRRDDEETRADKERRMSRRHDSIPLLQRACWALEAVDGISALHALNVLHCDIKPENMGLDAQLNVRIFDFAGSSVCGSEPMSMESTRYHKPRNPRDYYGVDTECFALGSSIYHIVTGVRPYDKVPDEEVEHLYARQEFPDLYGEALKDEPLKGSTGNTAPDTIGTSPVTGMLLFADAIRKCWYGEFATSAEILEALKSEVVRTFNEEDLRYISEKSGIELEKEVTGGPAANHSDDQ</sequence>
<evidence type="ECO:0000259" key="2">
    <source>
        <dbReference type="PROSITE" id="PS50011"/>
    </source>
</evidence>
<dbReference type="Gene3D" id="1.10.510.10">
    <property type="entry name" value="Transferase(Phosphotransferase) domain 1"/>
    <property type="match status" value="1"/>
</dbReference>
<gene>
    <name evidence="3" type="ORF">SPSK_01785</name>
</gene>
<dbReference type="AlphaFoldDB" id="A0A0F2MHA1"/>
<dbReference type="GeneID" id="27663965"/>
<dbReference type="KEGG" id="ssck:SPSK_01785"/>
<accession>A0A0F2MHA1</accession>
<feature type="binding site" evidence="1">
    <location>
        <position position="89"/>
    </location>
    <ligand>
        <name>ATP</name>
        <dbReference type="ChEBI" id="CHEBI:30616"/>
    </ligand>
</feature>
<dbReference type="Pfam" id="PF00069">
    <property type="entry name" value="Pkinase"/>
    <property type="match status" value="1"/>
</dbReference>
<dbReference type="GO" id="GO:0004674">
    <property type="term" value="F:protein serine/threonine kinase activity"/>
    <property type="evidence" value="ECO:0007669"/>
    <property type="project" value="TreeGrafter"/>
</dbReference>
<dbReference type="SUPFAM" id="SSF56112">
    <property type="entry name" value="Protein kinase-like (PK-like)"/>
    <property type="match status" value="1"/>
</dbReference>
<name>A0A0F2MHA1_SPOSC</name>
<keyword evidence="3" id="KW-0418">Kinase</keyword>
<dbReference type="InterPro" id="IPR011009">
    <property type="entry name" value="Kinase-like_dom_sf"/>
</dbReference>
<dbReference type="EMBL" id="AXCR01000005">
    <property type="protein sequence ID" value="KJR87546.1"/>
    <property type="molecule type" value="Genomic_DNA"/>
</dbReference>
<comment type="caution">
    <text evidence="3">The sequence shown here is derived from an EMBL/GenBank/DDBJ whole genome shotgun (WGS) entry which is preliminary data.</text>
</comment>
<reference evidence="3 4" key="1">
    <citation type="journal article" date="2014" name="BMC Genomics">
        <title>Comparative genomics of the major fungal agents of human and animal Sporotrichosis: Sporothrix schenckii and Sporothrix brasiliensis.</title>
        <authorList>
            <person name="Teixeira M.M."/>
            <person name="de Almeida L.G."/>
            <person name="Kubitschek-Barreira P."/>
            <person name="Alves F.L."/>
            <person name="Kioshima E.S."/>
            <person name="Abadio A.K."/>
            <person name="Fernandes L."/>
            <person name="Derengowski L.S."/>
            <person name="Ferreira K.S."/>
            <person name="Souza R.C."/>
            <person name="Ruiz J.C."/>
            <person name="de Andrade N.C."/>
            <person name="Paes H.C."/>
            <person name="Nicola A.M."/>
            <person name="Albuquerque P."/>
            <person name="Gerber A.L."/>
            <person name="Martins V.P."/>
            <person name="Peconick L.D."/>
            <person name="Neto A.V."/>
            <person name="Chaucanez C.B."/>
            <person name="Silva P.A."/>
            <person name="Cunha O.L."/>
            <person name="de Oliveira F.F."/>
            <person name="dos Santos T.C."/>
            <person name="Barros A.L."/>
            <person name="Soares M.A."/>
            <person name="de Oliveira L.M."/>
            <person name="Marini M.M."/>
            <person name="Villalobos-Duno H."/>
            <person name="Cunha M.M."/>
            <person name="de Hoog S."/>
            <person name="da Silveira J.F."/>
            <person name="Henrissat B."/>
            <person name="Nino-Vega G.A."/>
            <person name="Cisalpino P.S."/>
            <person name="Mora-Montes H.M."/>
            <person name="Almeida S.R."/>
            <person name="Stajich J.E."/>
            <person name="Lopes-Bezerra L.M."/>
            <person name="Vasconcelos A.T."/>
            <person name="Felipe M.S."/>
        </authorList>
    </citation>
    <scope>NUCLEOTIDE SEQUENCE [LARGE SCALE GENOMIC DNA]</scope>
    <source>
        <strain evidence="3 4">1099-18</strain>
    </source>
</reference>
<dbReference type="InterPro" id="IPR017441">
    <property type="entry name" value="Protein_kinase_ATP_BS"/>
</dbReference>
<dbReference type="InterPro" id="IPR051681">
    <property type="entry name" value="Ser/Thr_Kinases-Pseudokinases"/>
</dbReference>
<evidence type="ECO:0000313" key="4">
    <source>
        <dbReference type="Proteomes" id="UP000033710"/>
    </source>
</evidence>
<dbReference type="PROSITE" id="PS00107">
    <property type="entry name" value="PROTEIN_KINASE_ATP"/>
    <property type="match status" value="1"/>
</dbReference>
<dbReference type="PANTHER" id="PTHR44329">
    <property type="entry name" value="SERINE/THREONINE-PROTEIN KINASE TNNI3K-RELATED"/>
    <property type="match status" value="1"/>
</dbReference>
<dbReference type="OrthoDB" id="1668230at2759"/>
<dbReference type="GO" id="GO:0005524">
    <property type="term" value="F:ATP binding"/>
    <property type="evidence" value="ECO:0007669"/>
    <property type="project" value="UniProtKB-UniRule"/>
</dbReference>
<feature type="domain" description="Protein kinase" evidence="2">
    <location>
        <begin position="51"/>
        <end position="354"/>
    </location>
</feature>
<dbReference type="SMART" id="SM00220">
    <property type="entry name" value="S_TKc"/>
    <property type="match status" value="1"/>
</dbReference>